<reference evidence="1" key="1">
    <citation type="journal article" date="2014" name="Front. Microbiol.">
        <title>High frequency of phylogenetically diverse reductive dehalogenase-homologous genes in deep subseafloor sedimentary metagenomes.</title>
        <authorList>
            <person name="Kawai M."/>
            <person name="Futagami T."/>
            <person name="Toyoda A."/>
            <person name="Takaki Y."/>
            <person name="Nishi S."/>
            <person name="Hori S."/>
            <person name="Arai W."/>
            <person name="Tsubouchi T."/>
            <person name="Morono Y."/>
            <person name="Uchiyama I."/>
            <person name="Ito T."/>
            <person name="Fujiyama A."/>
            <person name="Inagaki F."/>
            <person name="Takami H."/>
        </authorList>
    </citation>
    <scope>NUCLEOTIDE SEQUENCE</scope>
    <source>
        <strain evidence="1">Expedition CK06-06</strain>
    </source>
</reference>
<evidence type="ECO:0000313" key="1">
    <source>
        <dbReference type="EMBL" id="GAJ10371.1"/>
    </source>
</evidence>
<name>X1VAQ5_9ZZZZ</name>
<protein>
    <submittedName>
        <fullName evidence="1">Uncharacterized protein</fullName>
    </submittedName>
</protein>
<feature type="non-terminal residue" evidence="1">
    <location>
        <position position="1"/>
    </location>
</feature>
<sequence>VALCEKQLDIYIDEEQLFLVETIGDFYNLVVKICTEKSD</sequence>
<dbReference type="AlphaFoldDB" id="X1VAQ5"/>
<gene>
    <name evidence="1" type="ORF">S12H4_41926</name>
</gene>
<proteinExistence type="predicted"/>
<dbReference type="EMBL" id="BARW01025602">
    <property type="protein sequence ID" value="GAJ10371.1"/>
    <property type="molecule type" value="Genomic_DNA"/>
</dbReference>
<organism evidence="1">
    <name type="scientific">marine sediment metagenome</name>
    <dbReference type="NCBI Taxonomy" id="412755"/>
    <lineage>
        <taxon>unclassified sequences</taxon>
        <taxon>metagenomes</taxon>
        <taxon>ecological metagenomes</taxon>
    </lineage>
</organism>
<accession>X1VAQ5</accession>
<comment type="caution">
    <text evidence="1">The sequence shown here is derived from an EMBL/GenBank/DDBJ whole genome shotgun (WGS) entry which is preliminary data.</text>
</comment>